<keyword evidence="7" id="KW-1185">Reference proteome</keyword>
<dbReference type="InterPro" id="IPR021740">
    <property type="entry name" value="Velvet"/>
</dbReference>
<dbReference type="InterPro" id="IPR037525">
    <property type="entry name" value="Velvet_dom"/>
</dbReference>
<reference evidence="6 7" key="1">
    <citation type="submission" date="2016-06" db="EMBL/GenBank/DDBJ databases">
        <title>Evolution of pathogenesis and genome organization in the Tremellales.</title>
        <authorList>
            <person name="Cuomo C."/>
            <person name="Litvintseva A."/>
            <person name="Heitman J."/>
            <person name="Chen Y."/>
            <person name="Sun S."/>
            <person name="Springer D."/>
            <person name="Dromer F."/>
            <person name="Young S."/>
            <person name="Zeng Q."/>
            <person name="Chapman S."/>
            <person name="Gujja S."/>
            <person name="Saif S."/>
            <person name="Birren B."/>
        </authorList>
    </citation>
    <scope>NUCLEOTIDE SEQUENCE [LARGE SCALE GENOMIC DNA]</scope>
    <source>
        <strain evidence="6 7">CBS 6039</strain>
    </source>
</reference>
<sequence>MVLGPTGQAVQMLYGTLVAAPAEMDDMTGGAGVYFVFPDVSVRFVGRFRLKAMLMRITGGPAINVCVTPTFEIVHNKDYIAPPLTPLTRHFNNQNVVRFGLPRWS</sequence>
<dbReference type="PANTHER" id="PTHR33572">
    <property type="entry name" value="SPORE DEVELOPMENT REGULATOR VOSA"/>
    <property type="match status" value="1"/>
</dbReference>
<keyword evidence="3" id="KW-0804">Transcription</keyword>
<evidence type="ECO:0000256" key="2">
    <source>
        <dbReference type="ARBA" id="ARBA00023015"/>
    </source>
</evidence>
<gene>
    <name evidence="6" type="ORF">L202_06944</name>
</gene>
<dbReference type="AlphaFoldDB" id="A0A1E3HEN0"/>
<dbReference type="GO" id="GO:0005634">
    <property type="term" value="C:nucleus"/>
    <property type="evidence" value="ECO:0007669"/>
    <property type="project" value="UniProtKB-SubCell"/>
</dbReference>
<dbReference type="Gene3D" id="2.60.40.3960">
    <property type="entry name" value="Velvet domain"/>
    <property type="match status" value="1"/>
</dbReference>
<dbReference type="InterPro" id="IPR038491">
    <property type="entry name" value="Velvet_dom_sf"/>
</dbReference>
<keyword evidence="4" id="KW-0539">Nucleus</keyword>
<dbReference type="STRING" id="1295533.A0A1E3HEN0"/>
<evidence type="ECO:0000256" key="3">
    <source>
        <dbReference type="ARBA" id="ARBA00023163"/>
    </source>
</evidence>
<evidence type="ECO:0000256" key="1">
    <source>
        <dbReference type="ARBA" id="ARBA00004123"/>
    </source>
</evidence>
<protein>
    <recommendedName>
        <fullName evidence="5">Velvet domain-containing protein</fullName>
    </recommendedName>
</protein>
<dbReference type="PROSITE" id="PS51821">
    <property type="entry name" value="VELVET"/>
    <property type="match status" value="1"/>
</dbReference>
<comment type="subcellular location">
    <subcellularLocation>
        <location evidence="1">Nucleus</location>
    </subcellularLocation>
</comment>
<dbReference type="PANTHER" id="PTHR33572:SF15">
    <property type="entry name" value="VELVET DOMAIN-CONTAINING PROTEIN"/>
    <property type="match status" value="1"/>
</dbReference>
<dbReference type="Pfam" id="PF11754">
    <property type="entry name" value="Velvet"/>
    <property type="match status" value="1"/>
</dbReference>
<evidence type="ECO:0000256" key="4">
    <source>
        <dbReference type="ARBA" id="ARBA00023242"/>
    </source>
</evidence>
<evidence type="ECO:0000259" key="5">
    <source>
        <dbReference type="PROSITE" id="PS51821"/>
    </source>
</evidence>
<keyword evidence="2" id="KW-0805">Transcription regulation</keyword>
<dbReference type="Proteomes" id="UP000094065">
    <property type="component" value="Unassembled WGS sequence"/>
</dbReference>
<dbReference type="RefSeq" id="XP_018990366.1">
    <property type="nucleotide sequence ID" value="XM_019141559.1"/>
</dbReference>
<organism evidence="6 7">
    <name type="scientific">Cryptococcus amylolentus CBS 6039</name>
    <dbReference type="NCBI Taxonomy" id="1295533"/>
    <lineage>
        <taxon>Eukaryota</taxon>
        <taxon>Fungi</taxon>
        <taxon>Dikarya</taxon>
        <taxon>Basidiomycota</taxon>
        <taxon>Agaricomycotina</taxon>
        <taxon>Tremellomycetes</taxon>
        <taxon>Tremellales</taxon>
        <taxon>Cryptococcaceae</taxon>
        <taxon>Cryptococcus</taxon>
    </lineage>
</organism>
<proteinExistence type="predicted"/>
<dbReference type="GeneID" id="30158253"/>
<evidence type="ECO:0000313" key="6">
    <source>
        <dbReference type="EMBL" id="ODN74585.1"/>
    </source>
</evidence>
<name>A0A1E3HEN0_9TREE</name>
<comment type="caution">
    <text evidence="6">The sequence shown here is derived from an EMBL/GenBank/DDBJ whole genome shotgun (WGS) entry which is preliminary data.</text>
</comment>
<dbReference type="OrthoDB" id="3056235at2759"/>
<evidence type="ECO:0000313" key="7">
    <source>
        <dbReference type="Proteomes" id="UP000094065"/>
    </source>
</evidence>
<accession>A0A1E3HEN0</accession>
<dbReference type="EMBL" id="AWGJ01000011">
    <property type="protein sequence ID" value="ODN74585.1"/>
    <property type="molecule type" value="Genomic_DNA"/>
</dbReference>
<feature type="domain" description="Velvet" evidence="5">
    <location>
        <begin position="1"/>
        <end position="101"/>
    </location>
</feature>